<proteinExistence type="predicted"/>
<feature type="chain" id="PRO_5012455458" description="Entericidin EcnA/B family protein" evidence="1">
    <location>
        <begin position="20"/>
        <end position="53"/>
    </location>
</feature>
<protein>
    <recommendedName>
        <fullName evidence="4">Entericidin EcnA/B family protein</fullName>
    </recommendedName>
</protein>
<dbReference type="EMBL" id="FRDI01000004">
    <property type="protein sequence ID" value="SHN61770.1"/>
    <property type="molecule type" value="Genomic_DNA"/>
</dbReference>
<dbReference type="Proteomes" id="UP000186469">
    <property type="component" value="Unassembled WGS sequence"/>
</dbReference>
<evidence type="ECO:0000313" key="2">
    <source>
        <dbReference type="EMBL" id="SHN61770.1"/>
    </source>
</evidence>
<evidence type="ECO:0008006" key="4">
    <source>
        <dbReference type="Google" id="ProtNLM"/>
    </source>
</evidence>
<dbReference type="PROSITE" id="PS51257">
    <property type="entry name" value="PROKAR_LIPOPROTEIN"/>
    <property type="match status" value="1"/>
</dbReference>
<dbReference type="AlphaFoldDB" id="A0A1M7STR1"/>
<organism evidence="2 3">
    <name type="scientific">Desulfovibrio litoralis DSM 11393</name>
    <dbReference type="NCBI Taxonomy" id="1121455"/>
    <lineage>
        <taxon>Bacteria</taxon>
        <taxon>Pseudomonadati</taxon>
        <taxon>Thermodesulfobacteriota</taxon>
        <taxon>Desulfovibrionia</taxon>
        <taxon>Desulfovibrionales</taxon>
        <taxon>Desulfovibrionaceae</taxon>
        <taxon>Desulfovibrio</taxon>
    </lineage>
</organism>
<keyword evidence="3" id="KW-1185">Reference proteome</keyword>
<reference evidence="2 3" key="1">
    <citation type="submission" date="2016-12" db="EMBL/GenBank/DDBJ databases">
        <authorList>
            <person name="Song W.-J."/>
            <person name="Kurnit D.M."/>
        </authorList>
    </citation>
    <scope>NUCLEOTIDE SEQUENCE [LARGE SCALE GENOMIC DNA]</scope>
    <source>
        <strain evidence="2 3">DSM 11393</strain>
    </source>
</reference>
<sequence>MRYLLLVVFSIMCLTSACSWVGKNTGKAVAKVERKVDSLEQGYKDGYQQEQKK</sequence>
<gene>
    <name evidence="2" type="ORF">SAMN02745728_01261</name>
</gene>
<name>A0A1M7STR1_9BACT</name>
<keyword evidence="1" id="KW-0732">Signal</keyword>
<evidence type="ECO:0000256" key="1">
    <source>
        <dbReference type="SAM" id="SignalP"/>
    </source>
</evidence>
<accession>A0A1M7STR1</accession>
<evidence type="ECO:0000313" key="3">
    <source>
        <dbReference type="Proteomes" id="UP000186469"/>
    </source>
</evidence>
<dbReference type="STRING" id="1121455.SAMN02745728_01261"/>
<feature type="signal peptide" evidence="1">
    <location>
        <begin position="1"/>
        <end position="19"/>
    </location>
</feature>
<dbReference type="RefSeq" id="WP_178139323.1">
    <property type="nucleotide sequence ID" value="NZ_FRDI01000004.1"/>
</dbReference>